<evidence type="ECO:0000313" key="2">
    <source>
        <dbReference type="EMBL" id="KAL1610919.1"/>
    </source>
</evidence>
<reference evidence="2 3" key="1">
    <citation type="submission" date="2024-02" db="EMBL/GenBank/DDBJ databases">
        <title>De novo assembly and annotation of 12 fungi associated with fruit tree decline syndrome in Ontario, Canada.</title>
        <authorList>
            <person name="Sulman M."/>
            <person name="Ellouze W."/>
            <person name="Ilyukhin E."/>
        </authorList>
    </citation>
    <scope>NUCLEOTIDE SEQUENCE [LARGE SCALE GENOMIC DNA]</scope>
    <source>
        <strain evidence="2 3">M97-236</strain>
    </source>
</reference>
<gene>
    <name evidence="2" type="ORF">SLS59_000556</name>
</gene>
<feature type="region of interest" description="Disordered" evidence="1">
    <location>
        <begin position="1"/>
        <end position="50"/>
    </location>
</feature>
<accession>A0ABR3S3N2</accession>
<feature type="compositionally biased region" description="Polar residues" evidence="1">
    <location>
        <begin position="1"/>
        <end position="19"/>
    </location>
</feature>
<organism evidence="2 3">
    <name type="scientific">Nothophoma quercina</name>
    <dbReference type="NCBI Taxonomy" id="749835"/>
    <lineage>
        <taxon>Eukaryota</taxon>
        <taxon>Fungi</taxon>
        <taxon>Dikarya</taxon>
        <taxon>Ascomycota</taxon>
        <taxon>Pezizomycotina</taxon>
        <taxon>Dothideomycetes</taxon>
        <taxon>Pleosporomycetidae</taxon>
        <taxon>Pleosporales</taxon>
        <taxon>Pleosporineae</taxon>
        <taxon>Didymellaceae</taxon>
        <taxon>Nothophoma</taxon>
    </lineage>
</organism>
<evidence type="ECO:0000313" key="3">
    <source>
        <dbReference type="Proteomes" id="UP001521222"/>
    </source>
</evidence>
<dbReference type="EMBL" id="JAKIXB020000002">
    <property type="protein sequence ID" value="KAL1610919.1"/>
    <property type="molecule type" value="Genomic_DNA"/>
</dbReference>
<evidence type="ECO:0000256" key="1">
    <source>
        <dbReference type="SAM" id="MobiDB-lite"/>
    </source>
</evidence>
<name>A0ABR3S3N2_9PLEO</name>
<dbReference type="Proteomes" id="UP001521222">
    <property type="component" value="Unassembled WGS sequence"/>
</dbReference>
<keyword evidence="3" id="KW-1185">Reference proteome</keyword>
<proteinExistence type="predicted"/>
<sequence>MSSKASSVPAGNSNNQTTAAADPLGRTPNPGLYAPPLHGGVEPDDSLHPIIDRLMEPPNCLYSFDGQQVTLNITWAVGVIGRERFEPVPLSRGLSLRQDDELRTRGVEWGLSQQIADWLRNGEETLVLPASHFP</sequence>
<protein>
    <submittedName>
        <fullName evidence="2">Uncharacterized protein</fullName>
    </submittedName>
</protein>
<comment type="caution">
    <text evidence="2">The sequence shown here is derived from an EMBL/GenBank/DDBJ whole genome shotgun (WGS) entry which is preliminary data.</text>
</comment>